<evidence type="ECO:0000313" key="3">
    <source>
        <dbReference type="Proteomes" id="UP001165121"/>
    </source>
</evidence>
<evidence type="ECO:0000256" key="1">
    <source>
        <dbReference type="SAM" id="MobiDB-lite"/>
    </source>
</evidence>
<dbReference type="AlphaFoldDB" id="A0A9W6TYN1"/>
<feature type="region of interest" description="Disordered" evidence="1">
    <location>
        <begin position="1"/>
        <end position="22"/>
    </location>
</feature>
<comment type="caution">
    <text evidence="2">The sequence shown here is derived from an EMBL/GenBank/DDBJ whole genome shotgun (WGS) entry which is preliminary data.</text>
</comment>
<proteinExistence type="predicted"/>
<dbReference type="EMBL" id="BSXT01000254">
    <property type="protein sequence ID" value="GMF22494.1"/>
    <property type="molecule type" value="Genomic_DNA"/>
</dbReference>
<dbReference type="Proteomes" id="UP001165121">
    <property type="component" value="Unassembled WGS sequence"/>
</dbReference>
<gene>
    <name evidence="2" type="ORF">Pfra01_000331600</name>
</gene>
<accession>A0A9W6TYN1</accession>
<reference evidence="2" key="1">
    <citation type="submission" date="2023-04" db="EMBL/GenBank/DDBJ databases">
        <title>Phytophthora fragariaefolia NBRC 109709.</title>
        <authorList>
            <person name="Ichikawa N."/>
            <person name="Sato H."/>
            <person name="Tonouchi N."/>
        </authorList>
    </citation>
    <scope>NUCLEOTIDE SEQUENCE</scope>
    <source>
        <strain evidence="2">NBRC 109709</strain>
    </source>
</reference>
<evidence type="ECO:0000313" key="2">
    <source>
        <dbReference type="EMBL" id="GMF22494.1"/>
    </source>
</evidence>
<keyword evidence="3" id="KW-1185">Reference proteome</keyword>
<name>A0A9W6TYN1_9STRA</name>
<sequence>MLAASRVQEFVDDDKAPPSPPVTPLELVSSELPVVAQIINSRRGQLTRKFDEATLHNIVAEFDELRREYDVSNTFRQAVKESDKPLATFDDMWVVGDAACKFPSLAEFCGGFAWATSQVIDKFYKKPQIDIGTADRFQECISQLEMGSACRILFMLVSVSSTFATPFQGQIKRSQN</sequence>
<organism evidence="2 3">
    <name type="scientific">Phytophthora fragariaefolia</name>
    <dbReference type="NCBI Taxonomy" id="1490495"/>
    <lineage>
        <taxon>Eukaryota</taxon>
        <taxon>Sar</taxon>
        <taxon>Stramenopiles</taxon>
        <taxon>Oomycota</taxon>
        <taxon>Peronosporomycetes</taxon>
        <taxon>Peronosporales</taxon>
        <taxon>Peronosporaceae</taxon>
        <taxon>Phytophthora</taxon>
    </lineage>
</organism>
<protein>
    <submittedName>
        <fullName evidence="2">Unnamed protein product</fullName>
    </submittedName>
</protein>
<dbReference type="OrthoDB" id="128228at2759"/>